<dbReference type="GO" id="GO:0000176">
    <property type="term" value="C:nuclear exosome (RNase complex)"/>
    <property type="evidence" value="ECO:0007669"/>
    <property type="project" value="InterPro"/>
</dbReference>
<evidence type="ECO:0000313" key="12">
    <source>
        <dbReference type="Proteomes" id="UP001313282"/>
    </source>
</evidence>
<dbReference type="Pfam" id="PF00570">
    <property type="entry name" value="HRDC"/>
    <property type="match status" value="1"/>
</dbReference>
<feature type="domain" description="HRDC" evidence="10">
    <location>
        <begin position="450"/>
        <end position="528"/>
    </location>
</feature>
<dbReference type="GO" id="GO:0071044">
    <property type="term" value="P:histone mRNA catabolic process"/>
    <property type="evidence" value="ECO:0007669"/>
    <property type="project" value="TreeGrafter"/>
</dbReference>
<feature type="compositionally biased region" description="Acidic residues" evidence="9">
    <location>
        <begin position="734"/>
        <end position="746"/>
    </location>
</feature>
<dbReference type="GO" id="GO:0071036">
    <property type="term" value="P:nuclear polyadenylation-dependent snoRNA catabolic process"/>
    <property type="evidence" value="ECO:0007669"/>
    <property type="project" value="TreeGrafter"/>
</dbReference>
<evidence type="ECO:0000256" key="3">
    <source>
        <dbReference type="ARBA" id="ARBA00022722"/>
    </source>
</evidence>
<dbReference type="InterPro" id="IPR010997">
    <property type="entry name" value="HRDC-like_sf"/>
</dbReference>
<dbReference type="InterPro" id="IPR049559">
    <property type="entry name" value="Rrp6p-like_exo"/>
</dbReference>
<organism evidence="11 12">
    <name type="scientific">Orbilia javanica</name>
    <dbReference type="NCBI Taxonomy" id="47235"/>
    <lineage>
        <taxon>Eukaryota</taxon>
        <taxon>Fungi</taxon>
        <taxon>Dikarya</taxon>
        <taxon>Ascomycota</taxon>
        <taxon>Pezizomycotina</taxon>
        <taxon>Orbiliomycetes</taxon>
        <taxon>Orbiliales</taxon>
        <taxon>Orbiliaceae</taxon>
        <taxon>Orbilia</taxon>
    </lineage>
</organism>
<dbReference type="InterPro" id="IPR002121">
    <property type="entry name" value="HRDC_dom"/>
</dbReference>
<dbReference type="GO" id="GO:0000467">
    <property type="term" value="P:exonucleolytic trimming to generate mature 3'-end of 5.8S rRNA from tricistronic rRNA transcript (SSU-rRNA, 5.8S rRNA, LSU-rRNA)"/>
    <property type="evidence" value="ECO:0007669"/>
    <property type="project" value="InterPro"/>
</dbReference>
<dbReference type="InterPro" id="IPR012588">
    <property type="entry name" value="Exosome-assoc_fac_Rrp6_N"/>
</dbReference>
<keyword evidence="3" id="KW-0540">Nuclease</keyword>
<evidence type="ECO:0000256" key="2">
    <source>
        <dbReference type="ARBA" id="ARBA00022552"/>
    </source>
</evidence>
<dbReference type="InterPro" id="IPR012337">
    <property type="entry name" value="RNaseH-like_sf"/>
</dbReference>
<evidence type="ECO:0000313" key="11">
    <source>
        <dbReference type="EMBL" id="KAK6345114.1"/>
    </source>
</evidence>
<keyword evidence="6" id="KW-0269">Exonuclease</keyword>
<dbReference type="SMART" id="SM00474">
    <property type="entry name" value="35EXOc"/>
    <property type="match status" value="1"/>
</dbReference>
<evidence type="ECO:0000256" key="4">
    <source>
        <dbReference type="ARBA" id="ARBA00022801"/>
    </source>
</evidence>
<dbReference type="FunFam" id="3.30.420.10:FF:000059">
    <property type="entry name" value="Exosome complex exonuclease Rrp6"/>
    <property type="match status" value="1"/>
</dbReference>
<dbReference type="GO" id="GO:0071037">
    <property type="term" value="P:nuclear polyadenylation-dependent snRNA catabolic process"/>
    <property type="evidence" value="ECO:0007669"/>
    <property type="project" value="TreeGrafter"/>
</dbReference>
<dbReference type="InterPro" id="IPR002562">
    <property type="entry name" value="3'-5'_exonuclease_dom"/>
</dbReference>
<dbReference type="CDD" id="cd06147">
    <property type="entry name" value="Rrp6p_like_exo"/>
    <property type="match status" value="1"/>
</dbReference>
<dbReference type="SMART" id="SM00341">
    <property type="entry name" value="HRDC"/>
    <property type="match status" value="1"/>
</dbReference>
<reference evidence="11 12" key="1">
    <citation type="submission" date="2019-10" db="EMBL/GenBank/DDBJ databases">
        <authorList>
            <person name="Palmer J.M."/>
        </authorList>
    </citation>
    <scope>NUCLEOTIDE SEQUENCE [LARGE SCALE GENOMIC DNA]</scope>
    <source>
        <strain evidence="11 12">TWF718</strain>
    </source>
</reference>
<dbReference type="GO" id="GO:0000175">
    <property type="term" value="F:3'-5'-RNA exonuclease activity"/>
    <property type="evidence" value="ECO:0007669"/>
    <property type="project" value="InterPro"/>
</dbReference>
<evidence type="ECO:0000256" key="6">
    <source>
        <dbReference type="ARBA" id="ARBA00022839"/>
    </source>
</evidence>
<evidence type="ECO:0000256" key="9">
    <source>
        <dbReference type="SAM" id="MobiDB-lite"/>
    </source>
</evidence>
<evidence type="ECO:0000259" key="10">
    <source>
        <dbReference type="PROSITE" id="PS50967"/>
    </source>
</evidence>
<dbReference type="GO" id="GO:0005730">
    <property type="term" value="C:nucleolus"/>
    <property type="evidence" value="ECO:0007669"/>
    <property type="project" value="TreeGrafter"/>
</dbReference>
<feature type="compositionally biased region" description="Basic and acidic residues" evidence="9">
    <location>
        <begin position="763"/>
        <end position="780"/>
    </location>
</feature>
<comment type="similarity">
    <text evidence="8">Belongs to the exosome component 10/RRP6 family.</text>
</comment>
<proteinExistence type="inferred from homology"/>
<dbReference type="EMBL" id="JAVHNR010000004">
    <property type="protein sequence ID" value="KAK6345114.1"/>
    <property type="molecule type" value="Genomic_DNA"/>
</dbReference>
<dbReference type="Proteomes" id="UP001313282">
    <property type="component" value="Unassembled WGS sequence"/>
</dbReference>
<feature type="compositionally biased region" description="Acidic residues" evidence="9">
    <location>
        <begin position="659"/>
        <end position="673"/>
    </location>
</feature>
<evidence type="ECO:0000256" key="7">
    <source>
        <dbReference type="ARBA" id="ARBA00023242"/>
    </source>
</evidence>
<keyword evidence="12" id="KW-1185">Reference proteome</keyword>
<feature type="compositionally biased region" description="Basic residues" evidence="9">
    <location>
        <begin position="715"/>
        <end position="728"/>
    </location>
</feature>
<dbReference type="GO" id="GO:0071039">
    <property type="term" value="P:nuclear polyadenylation-dependent CUT catabolic process"/>
    <property type="evidence" value="ECO:0007669"/>
    <property type="project" value="TreeGrafter"/>
</dbReference>
<dbReference type="GO" id="GO:0071040">
    <property type="term" value="P:nuclear polyadenylation-dependent antisense transcript catabolic process"/>
    <property type="evidence" value="ECO:0007669"/>
    <property type="project" value="TreeGrafter"/>
</dbReference>
<dbReference type="Pfam" id="PF08066">
    <property type="entry name" value="PMC2NT"/>
    <property type="match status" value="1"/>
</dbReference>
<dbReference type="GO" id="GO:0071038">
    <property type="term" value="P:TRAMP-dependent tRNA surveillance pathway"/>
    <property type="evidence" value="ECO:0007669"/>
    <property type="project" value="TreeGrafter"/>
</dbReference>
<dbReference type="Pfam" id="PF01612">
    <property type="entry name" value="DNA_pol_A_exo1"/>
    <property type="match status" value="1"/>
</dbReference>
<dbReference type="InterPro" id="IPR036397">
    <property type="entry name" value="RNaseH_sf"/>
</dbReference>
<dbReference type="SUPFAM" id="SSF53098">
    <property type="entry name" value="Ribonuclease H-like"/>
    <property type="match status" value="1"/>
</dbReference>
<dbReference type="Gene3D" id="1.10.150.80">
    <property type="entry name" value="HRDC domain"/>
    <property type="match status" value="1"/>
</dbReference>
<comment type="subcellular location">
    <subcellularLocation>
        <location evidence="1">Nucleus</location>
    </subcellularLocation>
</comment>
<gene>
    <name evidence="11" type="primary">RRP6</name>
    <name evidence="11" type="ORF">TWF718_007044</name>
</gene>
<evidence type="ECO:0000256" key="8">
    <source>
        <dbReference type="ARBA" id="ARBA00043957"/>
    </source>
</evidence>
<dbReference type="GO" id="GO:0003727">
    <property type="term" value="F:single-stranded RNA binding"/>
    <property type="evidence" value="ECO:0007669"/>
    <property type="project" value="TreeGrafter"/>
</dbReference>
<name>A0AAN8RI67_9PEZI</name>
<dbReference type="InterPro" id="IPR044876">
    <property type="entry name" value="HRDC_dom_sf"/>
</dbReference>
<keyword evidence="7" id="KW-0539">Nucleus</keyword>
<keyword evidence="5" id="KW-0271">Exosome</keyword>
<evidence type="ECO:0000256" key="1">
    <source>
        <dbReference type="ARBA" id="ARBA00004123"/>
    </source>
</evidence>
<comment type="caution">
    <text evidence="11">The sequence shown here is derived from an EMBL/GenBank/DDBJ whole genome shotgun (WGS) entry which is preliminary data.</text>
</comment>
<dbReference type="PANTHER" id="PTHR12124">
    <property type="entry name" value="POLYMYOSITIS/SCLERODERMA AUTOANTIGEN-RELATED"/>
    <property type="match status" value="1"/>
</dbReference>
<evidence type="ECO:0000256" key="5">
    <source>
        <dbReference type="ARBA" id="ARBA00022835"/>
    </source>
</evidence>
<dbReference type="Gene3D" id="3.30.420.10">
    <property type="entry name" value="Ribonuclease H-like superfamily/Ribonuclease H"/>
    <property type="match status" value="1"/>
</dbReference>
<accession>A0AAN8RI67</accession>
<dbReference type="AlphaFoldDB" id="A0AAN8RI67"/>
<dbReference type="GO" id="GO:0071051">
    <property type="term" value="P:poly(A)-dependent snoRNA 3'-end processing"/>
    <property type="evidence" value="ECO:0007669"/>
    <property type="project" value="TreeGrafter"/>
</dbReference>
<dbReference type="GO" id="GO:0000166">
    <property type="term" value="F:nucleotide binding"/>
    <property type="evidence" value="ECO:0007669"/>
    <property type="project" value="InterPro"/>
</dbReference>
<keyword evidence="2" id="KW-0698">rRNA processing</keyword>
<dbReference type="SUPFAM" id="SSF47819">
    <property type="entry name" value="HRDC-like"/>
    <property type="match status" value="1"/>
</dbReference>
<dbReference type="GO" id="GO:0071035">
    <property type="term" value="P:nuclear polyadenylation-dependent rRNA catabolic process"/>
    <property type="evidence" value="ECO:0007669"/>
    <property type="project" value="TreeGrafter"/>
</dbReference>
<protein>
    <submittedName>
        <fullName evidence="11">Exosome nuclease subunit</fullName>
    </submittedName>
</protein>
<dbReference type="PANTHER" id="PTHR12124:SF47">
    <property type="entry name" value="EXOSOME COMPONENT 10"/>
    <property type="match status" value="1"/>
</dbReference>
<sequence>MDPTEFATFQKDASLGLVKLVKTAKTLSSGDIAFNKSLDAEFSTVLDNTNAKVLGLINDLVRNATDGSDIKFENFEDADSVETRWSVISEVVDFLLEKADMCMDEYTGTVKRGVMQTTAAQGNYKSARTEKRTAEGRKAFNKSLHMAKPQLQFKKPLSPLDSSPYKPRLEKKPHAIKSLEDSLIPTVVDGREKYPHPYLEEISQYKFPDRVRKVVDPIQYKPFESTSAIFVDSSELLQDMVQELLKAEEIAVDLEHHDFRSYIGLVCLMQISTRDQDWIIDTLKLRDELEILNEVFANPGIVKVFHGAFMDIIWLQRDLNIYVVGLFDTYDAARSLGFTGHSLAFLLKKYIDFDADKSYQLADWRVRPIPQEMLNYARSDTHFLLYIYDNMRNELVGKTNASEEDKVETVQNNSKETCLKTYDTEPYDSINGSGSRGWLSILKHNAINFTDEQFAVFKAVHAWRDRVAREEDDNPHFVMSKNHLLSFARQMPVDAAAALSVSNNPLLRSKLTELVSTIKEAKANPVPFSSVQHLLVTAGKYWSPQAKDAKKEGEGLTIMPMLGAGDAGARTEESQFWGNTFGGSRWEVKDLVTGVNDISLALPLPSLTATILEGANGRETQQAIPRADYIKDREPKPETAEIIVIKKLGGGRKRKLEDVTEDAQCDNESDADPDSPNSQNSVSAGEAVSGNDVNREDELETVQLSKLDKRAARKAEKKRKRAEAKRRSGQGDGDLQEDGEGGDEEKGEFQAFDYASAPSIMNAKKESESKAFDGSKKYDGGPKGMRARRREKEGKSSTMRA</sequence>
<keyword evidence="4" id="KW-0378">Hydrolase</keyword>
<feature type="region of interest" description="Disordered" evidence="9">
    <location>
        <begin position="653"/>
        <end position="801"/>
    </location>
</feature>
<dbReference type="PROSITE" id="PS50967">
    <property type="entry name" value="HRDC"/>
    <property type="match status" value="1"/>
</dbReference>
<dbReference type="InterPro" id="IPR045092">
    <property type="entry name" value="Rrp6-like"/>
</dbReference>